<dbReference type="eggNOG" id="ENOG502SGHJ">
    <property type="taxonomic scope" value="Eukaryota"/>
</dbReference>
<dbReference type="VEuPathDB" id="FungiDB:MGYG_05849"/>
<feature type="region of interest" description="Disordered" evidence="1">
    <location>
        <begin position="582"/>
        <end position="602"/>
    </location>
</feature>
<dbReference type="GeneID" id="10026550"/>
<feature type="compositionally biased region" description="Polar residues" evidence="1">
    <location>
        <begin position="906"/>
        <end position="929"/>
    </location>
</feature>
<feature type="compositionally biased region" description="Polar residues" evidence="1">
    <location>
        <begin position="741"/>
        <end position="765"/>
    </location>
</feature>
<dbReference type="OrthoDB" id="5386674at2759"/>
<dbReference type="RefSeq" id="XP_003171302.1">
    <property type="nucleotide sequence ID" value="XM_003171254.1"/>
</dbReference>
<feature type="compositionally biased region" description="Polar residues" evidence="1">
    <location>
        <begin position="369"/>
        <end position="389"/>
    </location>
</feature>
<feature type="compositionally biased region" description="Polar residues" evidence="1">
    <location>
        <begin position="517"/>
        <end position="537"/>
    </location>
</feature>
<accession>E4UZR1</accession>
<sequence length="975" mass="106538">MALQEGLYDRDSISDDDLELYRDALEFPDEVDDFIQRSLSSRSVVRTPSSKYRDKTIIKTLDDVTPQPQVLEEGMNESGHDDDVNKTNTDGAGEPPKEEDLAHQRSISSQICVSPSWSRAGDKKRRRKKDQKRQEKDQRDLEQKLEQESRKNSDGAFRREPRRLTKRPPPANSSRASSANGRMQRPSTASSFRSFWSNRSSRASSVQGSDTEGQKRVSFLDSLKREQKNGTWLPRMWPKKSKTKDSAAQRGHVSDSEAQTENTPRHSLHTVKKHGDLRSVARTHSTGDTNDQNSNPTIYAKKASQNPEISPERLGGQASTYDQKSKGTLRQPGDDLSAQKGQTSRSPRGVVIGPSSSKKRPAPAPVASNNESPGPSAPSRTQLASSRKSPTAEPERNNVSSPLDQSFFVKIPKTPTHDFDRSRENAGQTPKKVDQSSLQQRSPNISKKINRNPDSRASPQADTRKPRDLFEVVDLPRYDGPVTESKNQSDVSSKSKTDTQDSPYTPGKAVVIDGMPTGSSGSYKQDNKPKTTINFSRTARLRPSPLSGPPLLSPGSKDSATSNADANQICSGVTTQPIVTSPTIQGHHQLATEPNTATRTRRLSLDRFLRPGKAKKAAINDTDTPPAKQAILDFSAEATTNDSQNLSKDHLERQTSANAAPSGSDGKPKVARSEEDGNISQGNGVQKVVANDGNTPKPRRNSIDIINKFRPSLGKTEVKLKKKRPSSAGVNSITPPVEKPPSSNTRTQSASNSPLLPFGNVNSGHSLLPKGMPTIRNMRDEGNSPITRPVGKPWLGSDQISSSSSLLGVSSGNPGGPSRGSRPTSSGQRIAKMFVICCKCKFWHDMPSDAYAKLAFPTVAALKNKLVTGPTQKPRHPDSEEGGAGWSSITDPSGPQPNKMDDEARASTNLSGTSNHVSKENSNGMNNSRSYPQSTFSRFSFLNQSVIKCCWCDHRMSRTCCAGWTALVQLRERHH</sequence>
<feature type="compositionally biased region" description="Polar residues" evidence="1">
    <location>
        <begin position="582"/>
        <end position="598"/>
    </location>
</feature>
<feature type="compositionally biased region" description="Basic and acidic residues" evidence="1">
    <location>
        <begin position="243"/>
        <end position="255"/>
    </location>
</feature>
<feature type="compositionally biased region" description="Low complexity" evidence="1">
    <location>
        <begin position="795"/>
        <end position="812"/>
    </location>
</feature>
<feature type="compositionally biased region" description="Low complexity" evidence="1">
    <location>
        <begin position="189"/>
        <end position="205"/>
    </location>
</feature>
<reference evidence="3" key="1">
    <citation type="journal article" date="2012" name="MBio">
        <title>Comparative genome analysis of Trichophyton rubrum and related dermatophytes reveals candidate genes involved in infection.</title>
        <authorList>
            <person name="Martinez D.A."/>
            <person name="Oliver B.G."/>
            <person name="Graeser Y."/>
            <person name="Goldberg J.M."/>
            <person name="Li W."/>
            <person name="Martinez-Rossi N.M."/>
            <person name="Monod M."/>
            <person name="Shelest E."/>
            <person name="Barton R.C."/>
            <person name="Birch E."/>
            <person name="Brakhage A.A."/>
            <person name="Chen Z."/>
            <person name="Gurr S.J."/>
            <person name="Heiman D."/>
            <person name="Heitman J."/>
            <person name="Kosti I."/>
            <person name="Rossi A."/>
            <person name="Saif S."/>
            <person name="Samalova M."/>
            <person name="Saunders C.W."/>
            <person name="Shea T."/>
            <person name="Summerbell R.C."/>
            <person name="Xu J."/>
            <person name="Young S."/>
            <person name="Zeng Q."/>
            <person name="Birren B.W."/>
            <person name="Cuomo C.A."/>
            <person name="White T.C."/>
        </authorList>
    </citation>
    <scope>NUCLEOTIDE SEQUENCE [LARGE SCALE GENOMIC DNA]</scope>
    <source>
        <strain evidence="3">ATCC MYA-4604 / CBS 118893</strain>
    </source>
</reference>
<feature type="compositionally biased region" description="Polar residues" evidence="1">
    <location>
        <begin position="435"/>
        <end position="447"/>
    </location>
</feature>
<dbReference type="FunCoup" id="E4UZR1">
    <property type="interactions" value="74"/>
</dbReference>
<feature type="compositionally biased region" description="Basic and acidic residues" evidence="1">
    <location>
        <begin position="666"/>
        <end position="675"/>
    </location>
</feature>
<feature type="compositionally biased region" description="Polar residues" evidence="1">
    <location>
        <begin position="282"/>
        <end position="308"/>
    </location>
</feature>
<name>E4UZR1_ARTGP</name>
<evidence type="ECO:0000313" key="3">
    <source>
        <dbReference type="Proteomes" id="UP000002669"/>
    </source>
</evidence>
<feature type="region of interest" description="Disordered" evidence="1">
    <location>
        <begin position="867"/>
        <end position="929"/>
    </location>
</feature>
<feature type="region of interest" description="Disordered" evidence="1">
    <location>
        <begin position="640"/>
        <end position="826"/>
    </location>
</feature>
<organism evidence="3">
    <name type="scientific">Arthroderma gypseum (strain ATCC MYA-4604 / CBS 118893)</name>
    <name type="common">Microsporum gypseum</name>
    <dbReference type="NCBI Taxonomy" id="535722"/>
    <lineage>
        <taxon>Eukaryota</taxon>
        <taxon>Fungi</taxon>
        <taxon>Dikarya</taxon>
        <taxon>Ascomycota</taxon>
        <taxon>Pezizomycotina</taxon>
        <taxon>Eurotiomycetes</taxon>
        <taxon>Eurotiomycetidae</taxon>
        <taxon>Onygenales</taxon>
        <taxon>Arthrodermataceae</taxon>
        <taxon>Nannizzia</taxon>
    </lineage>
</organism>
<dbReference type="OMA" id="CCWCGHN"/>
<feature type="compositionally biased region" description="Polar residues" evidence="1">
    <location>
        <begin position="105"/>
        <end position="117"/>
    </location>
</feature>
<gene>
    <name evidence="2" type="ORF">MGYG_05849</name>
</gene>
<feature type="region of interest" description="Disordered" evidence="1">
    <location>
        <begin position="57"/>
        <end position="564"/>
    </location>
</feature>
<evidence type="ECO:0000256" key="1">
    <source>
        <dbReference type="SAM" id="MobiDB-lite"/>
    </source>
</evidence>
<proteinExistence type="predicted"/>
<feature type="compositionally biased region" description="Polar residues" evidence="1">
    <location>
        <begin position="317"/>
        <end position="328"/>
    </location>
</feature>
<feature type="compositionally biased region" description="Basic and acidic residues" evidence="1">
    <location>
        <begin position="132"/>
        <end position="163"/>
    </location>
</feature>
<dbReference type="Proteomes" id="UP000002669">
    <property type="component" value="Unassembled WGS sequence"/>
</dbReference>
<feature type="compositionally biased region" description="Basic residues" evidence="1">
    <location>
        <begin position="122"/>
        <end position="131"/>
    </location>
</feature>
<dbReference type="HOGENOM" id="CLU_013189_0_0_1"/>
<evidence type="ECO:0000313" key="2">
    <source>
        <dbReference type="EMBL" id="EFR02848.1"/>
    </source>
</evidence>
<dbReference type="EMBL" id="DS989826">
    <property type="protein sequence ID" value="EFR02848.1"/>
    <property type="molecule type" value="Genomic_DNA"/>
</dbReference>
<protein>
    <submittedName>
        <fullName evidence="2">Uncharacterized protein</fullName>
    </submittedName>
</protein>
<dbReference type="AlphaFoldDB" id="E4UZR1"/>
<keyword evidence="3" id="KW-1185">Reference proteome</keyword>
<feature type="compositionally biased region" description="Basic and acidic residues" evidence="1">
    <location>
        <begin position="462"/>
        <end position="477"/>
    </location>
</feature>
<feature type="compositionally biased region" description="Basic and acidic residues" evidence="1">
    <location>
        <begin position="415"/>
        <end position="424"/>
    </location>
</feature>
<dbReference type="InParanoid" id="E4UZR1"/>